<dbReference type="SMART" id="SM00976">
    <property type="entry name" value="Telo_bind"/>
    <property type="match status" value="1"/>
</dbReference>
<reference evidence="12" key="1">
    <citation type="journal article" date="2023" name="Front. Mar. Sci.">
        <title>A new Merluccius polli reference genome to investigate the effects of global change in West African waters.</title>
        <authorList>
            <person name="Mateo J.L."/>
            <person name="Blanco-Fernandez C."/>
            <person name="Garcia-Vazquez E."/>
            <person name="Machado-Schiaffino G."/>
        </authorList>
    </citation>
    <scope>NUCLEOTIDE SEQUENCE</scope>
    <source>
        <strain evidence="12">C29</strain>
        <tissue evidence="12">Fin</tissue>
    </source>
</reference>
<dbReference type="Pfam" id="PF16686">
    <property type="entry name" value="POT1PC"/>
    <property type="match status" value="1"/>
</dbReference>
<dbReference type="InterPro" id="IPR048953">
    <property type="entry name" value="POT1_C_insert"/>
</dbReference>
<keyword evidence="8" id="KW-0539">Nucleus</keyword>
<dbReference type="PANTHER" id="PTHR14513:SF0">
    <property type="entry name" value="PROTECTION OF TELOMERES PROTEIN 1"/>
    <property type="match status" value="1"/>
</dbReference>
<dbReference type="Gene3D" id="2.40.50.140">
    <property type="entry name" value="Nucleic acid-binding proteins"/>
    <property type="match status" value="2"/>
</dbReference>
<dbReference type="CDD" id="cd04497">
    <property type="entry name" value="hPOT1_OB1_like"/>
    <property type="match status" value="1"/>
</dbReference>
<dbReference type="SUPFAM" id="SSF50249">
    <property type="entry name" value="Nucleic acid-binding proteins"/>
    <property type="match status" value="2"/>
</dbReference>
<evidence type="ECO:0000259" key="11">
    <source>
        <dbReference type="SMART" id="SM00976"/>
    </source>
</evidence>
<feature type="region of interest" description="Disordered" evidence="10">
    <location>
        <begin position="166"/>
        <end position="189"/>
    </location>
</feature>
<dbReference type="EMBL" id="JAOPHQ010005694">
    <property type="protein sequence ID" value="KAK0134604.1"/>
    <property type="molecule type" value="Genomic_DNA"/>
</dbReference>
<dbReference type="InterPro" id="IPR028389">
    <property type="entry name" value="POT1"/>
</dbReference>
<dbReference type="Pfam" id="PF02765">
    <property type="entry name" value="POT1"/>
    <property type="match status" value="1"/>
</dbReference>
<dbReference type="GO" id="GO:0098505">
    <property type="term" value="F:G-rich strand telomeric DNA binding"/>
    <property type="evidence" value="ECO:0007669"/>
    <property type="project" value="TreeGrafter"/>
</dbReference>
<dbReference type="InterPro" id="IPR032042">
    <property type="entry name" value="POT1PC"/>
</dbReference>
<feature type="domain" description="Telomeric single stranded DNA binding POT1/Cdc13" evidence="11">
    <location>
        <begin position="199"/>
        <end position="329"/>
    </location>
</feature>
<dbReference type="GO" id="GO:0005654">
    <property type="term" value="C:nucleoplasm"/>
    <property type="evidence" value="ECO:0007669"/>
    <property type="project" value="UniProtKB-ARBA"/>
</dbReference>
<dbReference type="Proteomes" id="UP001174136">
    <property type="component" value="Unassembled WGS sequence"/>
</dbReference>
<accession>A0AA47M6Q9</accession>
<dbReference type="Pfam" id="PF21375">
    <property type="entry name" value="POT1_C_insert"/>
    <property type="match status" value="1"/>
</dbReference>
<dbReference type="GO" id="GO:0000783">
    <property type="term" value="C:nuclear telomere cap complex"/>
    <property type="evidence" value="ECO:0007669"/>
    <property type="project" value="TreeGrafter"/>
</dbReference>
<keyword evidence="13" id="KW-1185">Reference proteome</keyword>
<evidence type="ECO:0000256" key="5">
    <source>
        <dbReference type="ARBA" id="ARBA00022454"/>
    </source>
</evidence>
<dbReference type="GO" id="GO:0032210">
    <property type="term" value="P:regulation of telomere maintenance via telomerase"/>
    <property type="evidence" value="ECO:0007669"/>
    <property type="project" value="TreeGrafter"/>
</dbReference>
<comment type="subcellular location">
    <subcellularLocation>
        <location evidence="2">Chromosome</location>
        <location evidence="2">Telomere</location>
    </subcellularLocation>
    <subcellularLocation>
        <location evidence="1">Nucleus</location>
    </subcellularLocation>
</comment>
<gene>
    <name evidence="12" type="primary">POT1</name>
    <name evidence="12" type="ORF">N1851_029771</name>
</gene>
<evidence type="ECO:0000256" key="1">
    <source>
        <dbReference type="ARBA" id="ARBA00004123"/>
    </source>
</evidence>
<evidence type="ECO:0000256" key="9">
    <source>
        <dbReference type="ARBA" id="ARBA00084040"/>
    </source>
</evidence>
<evidence type="ECO:0000256" key="6">
    <source>
        <dbReference type="ARBA" id="ARBA00022895"/>
    </source>
</evidence>
<evidence type="ECO:0000256" key="10">
    <source>
        <dbReference type="SAM" id="MobiDB-lite"/>
    </source>
</evidence>
<keyword evidence="7" id="KW-0238">DNA-binding</keyword>
<dbReference type="InterPro" id="IPR012340">
    <property type="entry name" value="NA-bd_OB-fold"/>
</dbReference>
<evidence type="ECO:0000256" key="3">
    <source>
        <dbReference type="ARBA" id="ARBA00008442"/>
    </source>
</evidence>
<dbReference type="InterPro" id="IPR011564">
    <property type="entry name" value="Telomer_end-bd_POT1/Cdc13"/>
</dbReference>
<comment type="caution">
    <text evidence="12">The sequence shown here is derived from an EMBL/GenBank/DDBJ whole genome shotgun (WGS) entry which is preliminary data.</text>
</comment>
<evidence type="ECO:0000313" key="12">
    <source>
        <dbReference type="EMBL" id="KAK0134604.1"/>
    </source>
</evidence>
<protein>
    <recommendedName>
        <fullName evidence="4">Protection of telomeres protein 1</fullName>
    </recommendedName>
    <alternativeName>
        <fullName evidence="9">POT1-like telomere end-binding protein</fullName>
    </alternativeName>
</protein>
<sequence length="815" mass="89588">MEAPSADAVSAAEQWTISSSLWRRGAELCPTTPGRVVDQASHGSHLTRIPIPGISIATDCSKASVRGKVFQKGPLVSLGDEEYVLKAVIEEEESVQSSSSRNTSINLILFGPLAKNFSLAVNQGEVVVVTGFTVGKSPTAHKDQLHPCNLLISGEDACLHVLCSPSSSVSRSPAAPKRSSPPGPTSEVSKSAKVSKYTYVPLNKLKPGAVVNVYGVVVFFKQPYKTRGTDFCSSLKITDKSNQKVGCNIFCERLEDHPKIFQLGDIIRMHRVKTQAFGGSINLLNTFGFSVVTFDGRPESTVVPRTSSKSFHFEQEDEQTVEELRTWAASQDLLPSTPRIQLSDVQHRSYFDLTCQLLWKAPVDATCILLTVWDGTRCAHPLQKFSVDASVIEGPSSLSQERSDLAVNILVFDNHAETAKQLKPGAYLRVYNLHATTGSSGAPCSSGVLEQNQLAFHLHGGTSYGRGLRVLPDDSPDIQELRRVVESFPVADSDIDLSDSAVMETWGTPPETLGNTERRCSHALQQVTLAEVKQSGPDHLFHVNAQLKSYQPRPLYQALKLHCPKCKAIQEVPDDDFLSEAFLKASKAPGRIADPWLLSESIHLPGDGPQSPGRTFSIHLSKEQFNGRRSRDLIYVTGATLEDVCQLAAAYKYILPVMSSGGSPSLMDLSAPFLFRGTKRYYGCKQCSQVSVKELKFDGSEEINEEMIAEAVGVQLLQYGLQMKLELQQGLDTLQVILWRDAETFFQVSLEDVAANQEAQNKISETMDFLCPPGRRMAERPWLDLCLTMYTVQDDNRLKHVCYQVCQTSTTLPSA</sequence>
<keyword evidence="6" id="KW-0779">Telomere</keyword>
<dbReference type="FunFam" id="2.40.50.140:FF:000138">
    <property type="entry name" value="Protection of telomeres 1 homolog"/>
    <property type="match status" value="1"/>
</dbReference>
<dbReference type="GO" id="GO:0010521">
    <property type="term" value="F:telomerase inhibitor activity"/>
    <property type="evidence" value="ECO:0007669"/>
    <property type="project" value="TreeGrafter"/>
</dbReference>
<evidence type="ECO:0000256" key="2">
    <source>
        <dbReference type="ARBA" id="ARBA00004574"/>
    </source>
</evidence>
<evidence type="ECO:0000256" key="8">
    <source>
        <dbReference type="ARBA" id="ARBA00023242"/>
    </source>
</evidence>
<dbReference type="AlphaFoldDB" id="A0AA47M6Q9"/>
<keyword evidence="5" id="KW-0158">Chromosome</keyword>
<dbReference type="FunFam" id="2.40.50.140:FF:000119">
    <property type="entry name" value="Protection of telomeres 1 homolog"/>
    <property type="match status" value="1"/>
</dbReference>
<feature type="compositionally biased region" description="Low complexity" evidence="10">
    <location>
        <begin position="166"/>
        <end position="178"/>
    </location>
</feature>
<name>A0AA47M6Q9_MERPO</name>
<comment type="similarity">
    <text evidence="3">Belongs to the telombin family.</text>
</comment>
<dbReference type="GO" id="GO:0016233">
    <property type="term" value="P:telomere capping"/>
    <property type="evidence" value="ECO:0007669"/>
    <property type="project" value="TreeGrafter"/>
</dbReference>
<dbReference type="PANTHER" id="PTHR14513">
    <property type="entry name" value="PROTECTION OF TELOMERES 1"/>
    <property type="match status" value="1"/>
</dbReference>
<proteinExistence type="inferred from homology"/>
<organism evidence="12 13">
    <name type="scientific">Merluccius polli</name>
    <name type="common">Benguela hake</name>
    <name type="synonym">Merluccius cadenati</name>
    <dbReference type="NCBI Taxonomy" id="89951"/>
    <lineage>
        <taxon>Eukaryota</taxon>
        <taxon>Metazoa</taxon>
        <taxon>Chordata</taxon>
        <taxon>Craniata</taxon>
        <taxon>Vertebrata</taxon>
        <taxon>Euteleostomi</taxon>
        <taxon>Actinopterygii</taxon>
        <taxon>Neopterygii</taxon>
        <taxon>Teleostei</taxon>
        <taxon>Neoteleostei</taxon>
        <taxon>Acanthomorphata</taxon>
        <taxon>Zeiogadaria</taxon>
        <taxon>Gadariae</taxon>
        <taxon>Gadiformes</taxon>
        <taxon>Gadoidei</taxon>
        <taxon>Merlucciidae</taxon>
        <taxon>Merluccius</taxon>
    </lineage>
</organism>
<evidence type="ECO:0000256" key="4">
    <source>
        <dbReference type="ARBA" id="ARBA00015253"/>
    </source>
</evidence>
<evidence type="ECO:0000256" key="7">
    <source>
        <dbReference type="ARBA" id="ARBA00023125"/>
    </source>
</evidence>
<evidence type="ECO:0000313" key="13">
    <source>
        <dbReference type="Proteomes" id="UP001174136"/>
    </source>
</evidence>